<feature type="binding site" evidence="5">
    <location>
        <position position="106"/>
    </location>
    <ligand>
        <name>S-adenosyl-L-methionine</name>
        <dbReference type="ChEBI" id="CHEBI:59789"/>
    </ligand>
</feature>
<proteinExistence type="inferred from homology"/>
<dbReference type="OrthoDB" id="9806643at2"/>
<sequence>MQIRLLVVGPVQERNLDALIEGYTQRIGHYLPFSIETIPDITPVALRKDPERLKVLEGEQILKRLKAGEEVLLLDERGKEPASRELANLLQKKMLSGIKRWTWIIGGAYGFSEAVYARVPTRISLSKLTLTHTMVRLLATEQLYRAFTILNNEPYHHD</sequence>
<accession>A0A0A2G4F7</accession>
<feature type="binding site" evidence="5">
    <location>
        <position position="74"/>
    </location>
    <ligand>
        <name>S-adenosyl-L-methionine</name>
        <dbReference type="ChEBI" id="CHEBI:59789"/>
    </ligand>
</feature>
<dbReference type="GO" id="GO:0070038">
    <property type="term" value="F:rRNA (pseudouridine-N3-)-methyltransferase activity"/>
    <property type="evidence" value="ECO:0007669"/>
    <property type="project" value="UniProtKB-UniRule"/>
</dbReference>
<keyword evidence="7" id="KW-1185">Reference proteome</keyword>
<dbReference type="EC" id="2.1.1.177" evidence="5"/>
<evidence type="ECO:0000256" key="4">
    <source>
        <dbReference type="ARBA" id="ARBA00038303"/>
    </source>
</evidence>
<dbReference type="eggNOG" id="COG1576">
    <property type="taxonomic scope" value="Bacteria"/>
</dbReference>
<dbReference type="SUPFAM" id="SSF75217">
    <property type="entry name" value="alpha/beta knot"/>
    <property type="match status" value="1"/>
</dbReference>
<comment type="caution">
    <text evidence="6">The sequence shown here is derived from an EMBL/GenBank/DDBJ whole genome shotgun (WGS) entry which is preliminary data.</text>
</comment>
<comment type="function">
    <text evidence="5">Specifically methylates the pseudouridine at position 1915 (m3Psi1915) in 23S rRNA.</text>
</comment>
<dbReference type="STRING" id="266762.HQ36_07800"/>
<dbReference type="Pfam" id="PF02590">
    <property type="entry name" value="SPOUT_MTase"/>
    <property type="match status" value="1"/>
</dbReference>
<keyword evidence="3 5" id="KW-0949">S-adenosyl-L-methionine</keyword>
<dbReference type="InterPro" id="IPR003742">
    <property type="entry name" value="RlmH-like"/>
</dbReference>
<comment type="catalytic activity">
    <reaction evidence="5">
        <text>pseudouridine(1915) in 23S rRNA + S-adenosyl-L-methionine = N(3)-methylpseudouridine(1915) in 23S rRNA + S-adenosyl-L-homocysteine + H(+)</text>
        <dbReference type="Rhea" id="RHEA:42752"/>
        <dbReference type="Rhea" id="RHEA-COMP:10221"/>
        <dbReference type="Rhea" id="RHEA-COMP:10222"/>
        <dbReference type="ChEBI" id="CHEBI:15378"/>
        <dbReference type="ChEBI" id="CHEBI:57856"/>
        <dbReference type="ChEBI" id="CHEBI:59789"/>
        <dbReference type="ChEBI" id="CHEBI:65314"/>
        <dbReference type="ChEBI" id="CHEBI:74486"/>
        <dbReference type="EC" id="2.1.1.177"/>
    </reaction>
</comment>
<dbReference type="AlphaFoldDB" id="A0A0A2G4F7"/>
<dbReference type="InterPro" id="IPR029026">
    <property type="entry name" value="tRNA_m1G_MTases_N"/>
</dbReference>
<comment type="subcellular location">
    <subcellularLocation>
        <location evidence="5">Cytoplasm</location>
    </subcellularLocation>
</comment>
<reference evidence="6 7" key="1">
    <citation type="submission" date="2014-08" db="EMBL/GenBank/DDBJ databases">
        <title>Porphyromonas gingivicanis strain:COT-022_OH1391 Genome sequencing.</title>
        <authorList>
            <person name="Wallis C."/>
            <person name="Deusch O."/>
            <person name="O'Flynn C."/>
            <person name="Davis I."/>
            <person name="Jospin G."/>
            <person name="Darling A.E."/>
            <person name="Coil D.A."/>
            <person name="Alexiev A."/>
            <person name="Horsfall A."/>
            <person name="Kirkwood N."/>
            <person name="Harris S."/>
            <person name="Eisen J.A."/>
        </authorList>
    </citation>
    <scope>NUCLEOTIDE SEQUENCE [LARGE SCALE GENOMIC DNA]</scope>
    <source>
        <strain evidence="7">COT-022 OH1391</strain>
    </source>
</reference>
<evidence type="ECO:0000313" key="7">
    <source>
        <dbReference type="Proteomes" id="UP000030134"/>
    </source>
</evidence>
<feature type="binding site" evidence="5">
    <location>
        <begin position="125"/>
        <end position="130"/>
    </location>
    <ligand>
        <name>S-adenosyl-L-methionine</name>
        <dbReference type="ChEBI" id="CHEBI:59789"/>
    </ligand>
</feature>
<evidence type="ECO:0000256" key="5">
    <source>
        <dbReference type="HAMAP-Rule" id="MF_00658"/>
    </source>
</evidence>
<dbReference type="InterPro" id="IPR029028">
    <property type="entry name" value="Alpha/beta_knot_MTases"/>
</dbReference>
<evidence type="ECO:0000256" key="3">
    <source>
        <dbReference type="ARBA" id="ARBA00022691"/>
    </source>
</evidence>
<keyword evidence="2 5" id="KW-0808">Transferase</keyword>
<gene>
    <name evidence="5" type="primary">rlmH</name>
    <name evidence="6" type="ORF">HQ36_07800</name>
</gene>
<evidence type="ECO:0000313" key="6">
    <source>
        <dbReference type="EMBL" id="KGN97245.1"/>
    </source>
</evidence>
<dbReference type="PANTHER" id="PTHR33603:SF1">
    <property type="entry name" value="RIBOSOMAL RNA LARGE SUBUNIT METHYLTRANSFERASE H"/>
    <property type="match status" value="1"/>
</dbReference>
<organism evidence="6 7">
    <name type="scientific">Porphyromonas gingivicanis</name>
    <dbReference type="NCBI Taxonomy" id="266762"/>
    <lineage>
        <taxon>Bacteria</taxon>
        <taxon>Pseudomonadati</taxon>
        <taxon>Bacteroidota</taxon>
        <taxon>Bacteroidia</taxon>
        <taxon>Bacteroidales</taxon>
        <taxon>Porphyromonadaceae</taxon>
        <taxon>Porphyromonas</taxon>
    </lineage>
</organism>
<dbReference type="HAMAP" id="MF_00658">
    <property type="entry name" value="23SrRNA_methyltr_H"/>
    <property type="match status" value="1"/>
</dbReference>
<dbReference type="Proteomes" id="UP000030134">
    <property type="component" value="Unassembled WGS sequence"/>
</dbReference>
<comment type="similarity">
    <text evidence="4 5">Belongs to the RNA methyltransferase RlmH family.</text>
</comment>
<evidence type="ECO:0000256" key="1">
    <source>
        <dbReference type="ARBA" id="ARBA00022603"/>
    </source>
</evidence>
<protein>
    <recommendedName>
        <fullName evidence="5">Ribosomal RNA large subunit methyltransferase H</fullName>
        <ecNumber evidence="5">2.1.1.177</ecNumber>
    </recommendedName>
    <alternativeName>
        <fullName evidence="5">23S rRNA (pseudouridine1915-N3)-methyltransferase</fullName>
    </alternativeName>
    <alternativeName>
        <fullName evidence="5">23S rRNA m3Psi1915 methyltransferase</fullName>
    </alternativeName>
    <alternativeName>
        <fullName evidence="5">rRNA (pseudouridine-N3-)-methyltransferase RlmH</fullName>
    </alternativeName>
</protein>
<keyword evidence="5" id="KW-0963">Cytoplasm</keyword>
<dbReference type="PIRSF" id="PIRSF004505">
    <property type="entry name" value="MT_bac"/>
    <property type="match status" value="1"/>
</dbReference>
<keyword evidence="1 5" id="KW-0489">Methyltransferase</keyword>
<dbReference type="EMBL" id="JQZW01000015">
    <property type="protein sequence ID" value="KGN97245.1"/>
    <property type="molecule type" value="Genomic_DNA"/>
</dbReference>
<dbReference type="CDD" id="cd18081">
    <property type="entry name" value="RlmH-like"/>
    <property type="match status" value="1"/>
</dbReference>
<dbReference type="GO" id="GO:0005737">
    <property type="term" value="C:cytoplasm"/>
    <property type="evidence" value="ECO:0007669"/>
    <property type="project" value="UniProtKB-SubCell"/>
</dbReference>
<dbReference type="PANTHER" id="PTHR33603">
    <property type="entry name" value="METHYLTRANSFERASE"/>
    <property type="match status" value="1"/>
</dbReference>
<evidence type="ECO:0000256" key="2">
    <source>
        <dbReference type="ARBA" id="ARBA00022679"/>
    </source>
</evidence>
<dbReference type="RefSeq" id="WP_036884887.1">
    <property type="nucleotide sequence ID" value="NZ_JQZW01000015.1"/>
</dbReference>
<name>A0A0A2G4F7_9PORP</name>
<dbReference type="Gene3D" id="3.40.1280.10">
    <property type="match status" value="1"/>
</dbReference>
<keyword evidence="5" id="KW-0698">rRNA processing</keyword>
<comment type="subunit">
    <text evidence="5">Homodimer.</text>
</comment>